<feature type="transmembrane region" description="Helical" evidence="6">
    <location>
        <begin position="194"/>
        <end position="213"/>
    </location>
</feature>
<dbReference type="PANTHER" id="PTHR23501:SF191">
    <property type="entry name" value="VACUOLAR BASIC AMINO ACID TRANSPORTER 4"/>
    <property type="match status" value="1"/>
</dbReference>
<dbReference type="Gene3D" id="1.20.1250.20">
    <property type="entry name" value="MFS general substrate transporter like domains"/>
    <property type="match status" value="1"/>
</dbReference>
<protein>
    <submittedName>
        <fullName evidence="8">Multidrug transporter</fullName>
    </submittedName>
</protein>
<evidence type="ECO:0000313" key="8">
    <source>
        <dbReference type="EMBL" id="ORJ32690.1"/>
    </source>
</evidence>
<dbReference type="InterPro" id="IPR036259">
    <property type="entry name" value="MFS_trans_sf"/>
</dbReference>
<dbReference type="RefSeq" id="WP_084867687.1">
    <property type="nucleotide sequence ID" value="NZ_LNVH01000002.1"/>
</dbReference>
<feature type="transmembrane region" description="Helical" evidence="6">
    <location>
        <begin position="161"/>
        <end position="182"/>
    </location>
</feature>
<evidence type="ECO:0000256" key="2">
    <source>
        <dbReference type="ARBA" id="ARBA00022448"/>
    </source>
</evidence>
<dbReference type="InterPro" id="IPR020846">
    <property type="entry name" value="MFS_dom"/>
</dbReference>
<keyword evidence="5 6" id="KW-0472">Membrane</keyword>
<dbReference type="PROSITE" id="PS50850">
    <property type="entry name" value="MFS"/>
    <property type="match status" value="1"/>
</dbReference>
<dbReference type="Proteomes" id="UP000192532">
    <property type="component" value="Unassembled WGS sequence"/>
</dbReference>
<feature type="transmembrane region" description="Helical" evidence="6">
    <location>
        <begin position="45"/>
        <end position="62"/>
    </location>
</feature>
<reference evidence="8 9" key="1">
    <citation type="journal article" date="2016" name="PLoS ONE">
        <title>Comparative Genomics Analysis of Streptococcus tigurinus Strains Identifies Genetic Elements Specifically and Uniquely Present in Highly Virulent Strains.</title>
        <authorList>
            <person name="Diene S.M."/>
            <person name="Francois P."/>
            <person name="Zbinden A."/>
            <person name="Entenza J.M."/>
            <person name="Resch G."/>
        </authorList>
    </citation>
    <scope>NUCLEOTIDE SEQUENCE [LARGE SCALE GENOMIC DNA]</scope>
    <source>
        <strain evidence="8 9">859</strain>
    </source>
</reference>
<evidence type="ECO:0000256" key="3">
    <source>
        <dbReference type="ARBA" id="ARBA00022692"/>
    </source>
</evidence>
<proteinExistence type="predicted"/>
<comment type="caution">
    <text evidence="8">The sequence shown here is derived from an EMBL/GenBank/DDBJ whole genome shotgun (WGS) entry which is preliminary data.</text>
</comment>
<dbReference type="Gene3D" id="1.20.1720.10">
    <property type="entry name" value="Multidrug resistance protein D"/>
    <property type="match status" value="1"/>
</dbReference>
<name>A0A1X0X0U2_STROR</name>
<organism evidence="8 9">
    <name type="scientific">Streptococcus oralis subsp. tigurinus</name>
    <dbReference type="NCBI Taxonomy" id="1077464"/>
    <lineage>
        <taxon>Bacteria</taxon>
        <taxon>Bacillati</taxon>
        <taxon>Bacillota</taxon>
        <taxon>Bacilli</taxon>
        <taxon>Lactobacillales</taxon>
        <taxon>Streptococcaceae</taxon>
        <taxon>Streptococcus</taxon>
    </lineage>
</organism>
<feature type="transmembrane region" description="Helical" evidence="6">
    <location>
        <begin position="350"/>
        <end position="371"/>
    </location>
</feature>
<feature type="transmembrane region" description="Helical" evidence="6">
    <location>
        <begin position="392"/>
        <end position="412"/>
    </location>
</feature>
<dbReference type="Pfam" id="PF07690">
    <property type="entry name" value="MFS_1"/>
    <property type="match status" value="1"/>
</dbReference>
<feature type="transmembrane region" description="Helical" evidence="6">
    <location>
        <begin position="219"/>
        <end position="239"/>
    </location>
</feature>
<evidence type="ECO:0000256" key="5">
    <source>
        <dbReference type="ARBA" id="ARBA00023136"/>
    </source>
</evidence>
<evidence type="ECO:0000256" key="4">
    <source>
        <dbReference type="ARBA" id="ARBA00022989"/>
    </source>
</evidence>
<evidence type="ECO:0000256" key="1">
    <source>
        <dbReference type="ARBA" id="ARBA00004651"/>
    </source>
</evidence>
<feature type="transmembrane region" description="Helical" evidence="6">
    <location>
        <begin position="133"/>
        <end position="155"/>
    </location>
</feature>
<feature type="transmembrane region" description="Helical" evidence="6">
    <location>
        <begin position="424"/>
        <end position="444"/>
    </location>
</feature>
<dbReference type="GO" id="GO:0022857">
    <property type="term" value="F:transmembrane transporter activity"/>
    <property type="evidence" value="ECO:0007669"/>
    <property type="project" value="InterPro"/>
</dbReference>
<dbReference type="PRINTS" id="PR01036">
    <property type="entry name" value="TCRTETB"/>
</dbReference>
<dbReference type="SUPFAM" id="SSF103473">
    <property type="entry name" value="MFS general substrate transporter"/>
    <property type="match status" value="1"/>
</dbReference>
<comment type="subcellular location">
    <subcellularLocation>
        <location evidence="1">Cell membrane</location>
        <topology evidence="1">Multi-pass membrane protein</topology>
    </subcellularLocation>
</comment>
<feature type="transmembrane region" description="Helical" evidence="6">
    <location>
        <begin position="74"/>
        <end position="93"/>
    </location>
</feature>
<keyword evidence="2" id="KW-0813">Transport</keyword>
<keyword evidence="4 6" id="KW-1133">Transmembrane helix</keyword>
<accession>A0A1X0X0U2</accession>
<feature type="transmembrane region" description="Helical" evidence="6">
    <location>
        <begin position="99"/>
        <end position="121"/>
    </location>
</feature>
<dbReference type="InterPro" id="IPR011701">
    <property type="entry name" value="MFS"/>
</dbReference>
<feature type="domain" description="Major facilitator superfamily (MFS) profile" evidence="7">
    <location>
        <begin position="9"/>
        <end position="449"/>
    </location>
</feature>
<sequence>MTTKQRRLSMVALLLANFIGGLDTTMLNTALPQIIKDLNGVNQLGLLTSILLFFIALTTVLWGKLGEVIGNKKAFQLATIIFLLASLLGGLSWNIWVMVFARGMMGLGIGGMVSIPYVIYAKLFPDSKERATALGWVTAFYSVASILGPIVGGFIVDWLGWSWVFYSLIPFGVISLILLQLFYQERVESHRPKVDYFGSSLLVLVSGLLLYWISNLISISLVAHMILGLILVFACILLWQWEKRVEDPILPISLLKNSSYITKNLLIVLIYAFTIGYSIYAPMWAQTILKTNATLAGGTQILSSIAVMLATRLAASLIAKWEFKKLINLGFLSITISALMMAFATEASSYLYIAGSGAFLGLGQGLVFPPAQVAFQEAVPKEQLNIATTFSLLMRTLGQTFMASVYGLVYASQASLNSGVSQSYQGLHLIFILGLIAVLLGWVINQITWKL</sequence>
<dbReference type="GO" id="GO:0005886">
    <property type="term" value="C:plasma membrane"/>
    <property type="evidence" value="ECO:0007669"/>
    <property type="project" value="UniProtKB-SubCell"/>
</dbReference>
<keyword evidence="3 6" id="KW-0812">Transmembrane</keyword>
<evidence type="ECO:0000313" key="9">
    <source>
        <dbReference type="Proteomes" id="UP000192532"/>
    </source>
</evidence>
<feature type="transmembrane region" description="Helical" evidence="6">
    <location>
        <begin position="260"/>
        <end position="280"/>
    </location>
</feature>
<feature type="transmembrane region" description="Helical" evidence="6">
    <location>
        <begin position="326"/>
        <end position="344"/>
    </location>
</feature>
<feature type="transmembrane region" description="Helical" evidence="6">
    <location>
        <begin position="300"/>
        <end position="319"/>
    </location>
</feature>
<evidence type="ECO:0000259" key="7">
    <source>
        <dbReference type="PROSITE" id="PS50850"/>
    </source>
</evidence>
<gene>
    <name evidence="8" type="ORF">ATE37_00515</name>
</gene>
<dbReference type="PANTHER" id="PTHR23501">
    <property type="entry name" value="MAJOR FACILITATOR SUPERFAMILY"/>
    <property type="match status" value="1"/>
</dbReference>
<dbReference type="EMBL" id="LNVH01000002">
    <property type="protein sequence ID" value="ORJ32690.1"/>
    <property type="molecule type" value="Genomic_DNA"/>
</dbReference>
<evidence type="ECO:0000256" key="6">
    <source>
        <dbReference type="SAM" id="Phobius"/>
    </source>
</evidence>
<dbReference type="AlphaFoldDB" id="A0A1X0X0U2"/>